<organism evidence="1 2">
    <name type="scientific">Gigaspora margarita</name>
    <dbReference type="NCBI Taxonomy" id="4874"/>
    <lineage>
        <taxon>Eukaryota</taxon>
        <taxon>Fungi</taxon>
        <taxon>Fungi incertae sedis</taxon>
        <taxon>Mucoromycota</taxon>
        <taxon>Glomeromycotina</taxon>
        <taxon>Glomeromycetes</taxon>
        <taxon>Diversisporales</taxon>
        <taxon>Gigasporaceae</taxon>
        <taxon>Gigaspora</taxon>
    </lineage>
</organism>
<protein>
    <submittedName>
        <fullName evidence="1">14618_t:CDS:1</fullName>
    </submittedName>
</protein>
<comment type="caution">
    <text evidence="1">The sequence shown here is derived from an EMBL/GenBank/DDBJ whole genome shotgun (WGS) entry which is preliminary data.</text>
</comment>
<proteinExistence type="predicted"/>
<keyword evidence="2" id="KW-1185">Reference proteome</keyword>
<feature type="non-terminal residue" evidence="1">
    <location>
        <position position="62"/>
    </location>
</feature>
<feature type="non-terminal residue" evidence="1">
    <location>
        <position position="1"/>
    </location>
</feature>
<reference evidence="1 2" key="1">
    <citation type="submission" date="2021-06" db="EMBL/GenBank/DDBJ databases">
        <authorList>
            <person name="Kallberg Y."/>
            <person name="Tangrot J."/>
            <person name="Rosling A."/>
        </authorList>
    </citation>
    <scope>NUCLEOTIDE SEQUENCE [LARGE SCALE GENOMIC DNA]</scope>
    <source>
        <strain evidence="1 2">120-4 pot B 10/14</strain>
    </source>
</reference>
<sequence>NINKLTLPNDPEKGLSNSFIVTTEVLNQSIEDIKEKQPQYNTKMPIENNKTLQQIVERLEAR</sequence>
<accession>A0ABN7XA64</accession>
<dbReference type="Proteomes" id="UP000789901">
    <property type="component" value="Unassembled WGS sequence"/>
</dbReference>
<evidence type="ECO:0000313" key="1">
    <source>
        <dbReference type="EMBL" id="CAG8850758.1"/>
    </source>
</evidence>
<name>A0ABN7XA64_GIGMA</name>
<dbReference type="EMBL" id="CAJVQB010102671">
    <property type="protein sequence ID" value="CAG8850758.1"/>
    <property type="molecule type" value="Genomic_DNA"/>
</dbReference>
<evidence type="ECO:0000313" key="2">
    <source>
        <dbReference type="Proteomes" id="UP000789901"/>
    </source>
</evidence>
<gene>
    <name evidence="1" type="ORF">GMARGA_LOCUS40386</name>
</gene>